<feature type="region of interest" description="Disordered" evidence="1">
    <location>
        <begin position="1"/>
        <end position="20"/>
    </location>
</feature>
<dbReference type="InterPro" id="IPR036638">
    <property type="entry name" value="HLH_DNA-bd_sf"/>
</dbReference>
<feature type="domain" description="BHLH" evidence="2">
    <location>
        <begin position="267"/>
        <end position="317"/>
    </location>
</feature>
<accession>A0A1E3PBF4</accession>
<dbReference type="PROSITE" id="PS50888">
    <property type="entry name" value="BHLH"/>
    <property type="match status" value="1"/>
</dbReference>
<dbReference type="AlphaFoldDB" id="A0A1E3PBF4"/>
<dbReference type="STRING" id="683960.A0A1E3PBF4"/>
<gene>
    <name evidence="3" type="ORF">WICANDRAFT_76903</name>
</gene>
<proteinExistence type="predicted"/>
<dbReference type="EMBL" id="KV454208">
    <property type="protein sequence ID" value="ODQ62735.1"/>
    <property type="molecule type" value="Genomic_DNA"/>
</dbReference>
<dbReference type="GO" id="GO:0046983">
    <property type="term" value="F:protein dimerization activity"/>
    <property type="evidence" value="ECO:0007669"/>
    <property type="project" value="InterPro"/>
</dbReference>
<evidence type="ECO:0000313" key="3">
    <source>
        <dbReference type="EMBL" id="ODQ62735.1"/>
    </source>
</evidence>
<evidence type="ECO:0000259" key="2">
    <source>
        <dbReference type="PROSITE" id="PS50888"/>
    </source>
</evidence>
<feature type="compositionally biased region" description="Basic and acidic residues" evidence="1">
    <location>
        <begin position="262"/>
        <end position="277"/>
    </location>
</feature>
<evidence type="ECO:0000256" key="1">
    <source>
        <dbReference type="SAM" id="MobiDB-lite"/>
    </source>
</evidence>
<dbReference type="Pfam" id="PF23179">
    <property type="entry name" value="bHLH_INO2"/>
    <property type="match status" value="1"/>
</dbReference>
<feature type="compositionally biased region" description="Low complexity" evidence="1">
    <location>
        <begin position="240"/>
        <end position="254"/>
    </location>
</feature>
<dbReference type="InterPro" id="IPR057071">
    <property type="entry name" value="bHLH_INO2"/>
</dbReference>
<dbReference type="Gene3D" id="4.10.280.10">
    <property type="entry name" value="Helix-loop-helix DNA-binding domain"/>
    <property type="match status" value="1"/>
</dbReference>
<dbReference type="Proteomes" id="UP000094112">
    <property type="component" value="Unassembled WGS sequence"/>
</dbReference>
<dbReference type="OrthoDB" id="3981286at2759"/>
<keyword evidence="4" id="KW-1185">Reference proteome</keyword>
<dbReference type="RefSeq" id="XP_019041942.1">
    <property type="nucleotide sequence ID" value="XM_019184464.1"/>
</dbReference>
<dbReference type="InterPro" id="IPR011598">
    <property type="entry name" value="bHLH_dom"/>
</dbReference>
<dbReference type="SUPFAM" id="SSF47459">
    <property type="entry name" value="HLH, helix-loop-helix DNA-binding domain"/>
    <property type="match status" value="1"/>
</dbReference>
<feature type="region of interest" description="Disordered" evidence="1">
    <location>
        <begin position="214"/>
        <end position="277"/>
    </location>
</feature>
<protein>
    <recommendedName>
        <fullName evidence="2">BHLH domain-containing protein</fullName>
    </recommendedName>
</protein>
<name>A0A1E3PBF4_WICAA</name>
<reference evidence="3 4" key="1">
    <citation type="journal article" date="2016" name="Proc. Natl. Acad. Sci. U.S.A.">
        <title>Comparative genomics of biotechnologically important yeasts.</title>
        <authorList>
            <person name="Riley R."/>
            <person name="Haridas S."/>
            <person name="Wolfe K.H."/>
            <person name="Lopes M.R."/>
            <person name="Hittinger C.T."/>
            <person name="Goeker M."/>
            <person name="Salamov A.A."/>
            <person name="Wisecaver J.H."/>
            <person name="Long T.M."/>
            <person name="Calvey C.H."/>
            <person name="Aerts A.L."/>
            <person name="Barry K.W."/>
            <person name="Choi C."/>
            <person name="Clum A."/>
            <person name="Coughlan A.Y."/>
            <person name="Deshpande S."/>
            <person name="Douglass A.P."/>
            <person name="Hanson S.J."/>
            <person name="Klenk H.-P."/>
            <person name="LaButti K.M."/>
            <person name="Lapidus A."/>
            <person name="Lindquist E.A."/>
            <person name="Lipzen A.M."/>
            <person name="Meier-Kolthoff J.P."/>
            <person name="Ohm R.A."/>
            <person name="Otillar R.P."/>
            <person name="Pangilinan J.L."/>
            <person name="Peng Y."/>
            <person name="Rokas A."/>
            <person name="Rosa C.A."/>
            <person name="Scheuner C."/>
            <person name="Sibirny A.A."/>
            <person name="Slot J.C."/>
            <person name="Stielow J.B."/>
            <person name="Sun H."/>
            <person name="Kurtzman C.P."/>
            <person name="Blackwell M."/>
            <person name="Grigoriev I.V."/>
            <person name="Jeffries T.W."/>
        </authorList>
    </citation>
    <scope>NUCLEOTIDE SEQUENCE [LARGE SCALE GENOMIC DNA]</scope>
    <source>
        <strain evidence="4">ATCC 58044 / CBS 1984 / NCYC 433 / NRRL Y-366-8</strain>
    </source>
</reference>
<sequence length="331" mass="37245">MNQSDIKPPTSAPSTPPLFSISSPDFKNFKSWVKTSPFTNDFDLSKDKLQLSDMDFEVAYAMFTAKTPPATASGSQTPITNYQSELSNQLHELHNQREFGYKITSPGLSHLLQAASPNFPPTELEGLPLFSNYDELLSVNESHAIEQFLDSIMDEQNVSKSSKQEQSESLRPDPMISEEQQYFKQEDEVSSEGTSKAFIESPETATDISITFNNTNINLPKDPNIFPKELNISTDSPIPTRSSSNTSFSGSETSRPTKKRKLLTDDEKKFNHTSSEQRRRGIIKDAFDDLVKLLPLSNKKQPKSLVLETAAHEIERLLKINNELKQLLDKH</sequence>
<dbReference type="GeneID" id="30201710"/>
<dbReference type="SMART" id="SM00353">
    <property type="entry name" value="HLH"/>
    <property type="match status" value="1"/>
</dbReference>
<organism evidence="3 4">
    <name type="scientific">Wickerhamomyces anomalus (strain ATCC 58044 / CBS 1984 / NCYC 433 / NRRL Y-366-8)</name>
    <name type="common">Yeast</name>
    <name type="synonym">Hansenula anomala</name>
    <dbReference type="NCBI Taxonomy" id="683960"/>
    <lineage>
        <taxon>Eukaryota</taxon>
        <taxon>Fungi</taxon>
        <taxon>Dikarya</taxon>
        <taxon>Ascomycota</taxon>
        <taxon>Saccharomycotina</taxon>
        <taxon>Saccharomycetes</taxon>
        <taxon>Phaffomycetales</taxon>
        <taxon>Wickerhamomycetaceae</taxon>
        <taxon>Wickerhamomyces</taxon>
    </lineage>
</organism>
<evidence type="ECO:0000313" key="4">
    <source>
        <dbReference type="Proteomes" id="UP000094112"/>
    </source>
</evidence>